<evidence type="ECO:0000256" key="1">
    <source>
        <dbReference type="ARBA" id="ARBA00007514"/>
    </source>
</evidence>
<dbReference type="AlphaFoldDB" id="A0AAD9FX99"/>
<comment type="subcellular location">
    <subcellularLocation>
        <location evidence="4">Cytoplasm</location>
    </subcellularLocation>
</comment>
<dbReference type="InterPro" id="IPR050318">
    <property type="entry name" value="DENR/SUI1_TIF"/>
</dbReference>
<keyword evidence="7" id="KW-0648">Protein biosynthesis</keyword>
<dbReference type="GO" id="GO:0005840">
    <property type="term" value="C:ribosome"/>
    <property type="evidence" value="ECO:0007669"/>
    <property type="project" value="UniProtKB-KW"/>
</dbReference>
<feature type="domain" description="SUI1" evidence="6">
    <location>
        <begin position="100"/>
        <end position="171"/>
    </location>
</feature>
<dbReference type="PANTHER" id="PTHR12789">
    <property type="entry name" value="DENSITY-REGULATED PROTEIN HOMOLOG"/>
    <property type="match status" value="1"/>
</dbReference>
<keyword evidence="7" id="KW-0396">Initiation factor</keyword>
<sequence>MSEAIAGPSTKPISALYCGVCTLPAEYCEFGPSFSKCKTWLEDKHPDEYARLWGEGTLTARMGTLSVEKQEKLEADAAKAERKAEKKAEAEAKKKEAAKITIKRAERTKRKHQTHILGLDLFGVDLKKAAKMMASKFATGASVSKTAAGEEEIVIQGDVGDEVVEMLRAQVKELKGAPADQVVRVDEKKKKAAEETA</sequence>
<dbReference type="CDD" id="cd11607">
    <property type="entry name" value="DENR_C"/>
    <property type="match status" value="1"/>
</dbReference>
<dbReference type="Pfam" id="PF21023">
    <property type="entry name" value="DENR_N"/>
    <property type="match status" value="1"/>
</dbReference>
<dbReference type="InterPro" id="IPR048517">
    <property type="entry name" value="DENR_N"/>
</dbReference>
<keyword evidence="4" id="KW-0963">Cytoplasm</keyword>
<dbReference type="Proteomes" id="UP001182556">
    <property type="component" value="Unassembled WGS sequence"/>
</dbReference>
<dbReference type="InterPro" id="IPR001950">
    <property type="entry name" value="SUI1"/>
</dbReference>
<dbReference type="GO" id="GO:1990904">
    <property type="term" value="C:ribonucleoprotein complex"/>
    <property type="evidence" value="ECO:0007669"/>
    <property type="project" value="UniProtKB-KW"/>
</dbReference>
<dbReference type="NCBIfam" id="TIGR01159">
    <property type="entry name" value="DRP1"/>
    <property type="match status" value="1"/>
</dbReference>
<dbReference type="InterPro" id="IPR005873">
    <property type="entry name" value="DENR_eukaryotes"/>
</dbReference>
<organism evidence="7 8">
    <name type="scientific">Papiliotrema laurentii</name>
    <name type="common">Cryptococcus laurentii</name>
    <dbReference type="NCBI Taxonomy" id="5418"/>
    <lineage>
        <taxon>Eukaryota</taxon>
        <taxon>Fungi</taxon>
        <taxon>Dikarya</taxon>
        <taxon>Basidiomycota</taxon>
        <taxon>Agaricomycotina</taxon>
        <taxon>Tremellomycetes</taxon>
        <taxon>Tremellales</taxon>
        <taxon>Rhynchogastremaceae</taxon>
        <taxon>Papiliotrema</taxon>
    </lineage>
</organism>
<dbReference type="PANTHER" id="PTHR12789:SF0">
    <property type="entry name" value="DENSITY-REGULATED PROTEIN"/>
    <property type="match status" value="1"/>
</dbReference>
<name>A0AAD9FX99_PAPLA</name>
<evidence type="ECO:0000256" key="2">
    <source>
        <dbReference type="ARBA" id="ARBA00011742"/>
    </source>
</evidence>
<keyword evidence="5" id="KW-0175">Coiled coil</keyword>
<evidence type="ECO:0000259" key="6">
    <source>
        <dbReference type="PROSITE" id="PS50296"/>
    </source>
</evidence>
<evidence type="ECO:0000256" key="5">
    <source>
        <dbReference type="SAM" id="Coils"/>
    </source>
</evidence>
<dbReference type="PROSITE" id="PS50296">
    <property type="entry name" value="SUI1"/>
    <property type="match status" value="1"/>
</dbReference>
<keyword evidence="4" id="KW-0689">Ribosomal protein</keyword>
<comment type="similarity">
    <text evidence="1 4">Belongs to the DENR family.</text>
</comment>
<dbReference type="Pfam" id="PF01253">
    <property type="entry name" value="SUI1"/>
    <property type="match status" value="1"/>
</dbReference>
<dbReference type="GO" id="GO:0003743">
    <property type="term" value="F:translation initiation factor activity"/>
    <property type="evidence" value="ECO:0007669"/>
    <property type="project" value="UniProtKB-KW"/>
</dbReference>
<dbReference type="GO" id="GO:0002188">
    <property type="term" value="P:translation reinitiation"/>
    <property type="evidence" value="ECO:0007669"/>
    <property type="project" value="TreeGrafter"/>
</dbReference>
<accession>A0AAD9FX99</accession>
<dbReference type="SUPFAM" id="SSF55159">
    <property type="entry name" value="eIF1-like"/>
    <property type="match status" value="1"/>
</dbReference>
<dbReference type="GO" id="GO:0003729">
    <property type="term" value="F:mRNA binding"/>
    <property type="evidence" value="ECO:0007669"/>
    <property type="project" value="TreeGrafter"/>
</dbReference>
<dbReference type="Gene3D" id="3.30.780.10">
    <property type="entry name" value="SUI1-like domain"/>
    <property type="match status" value="1"/>
</dbReference>
<proteinExistence type="inferred from homology"/>
<keyword evidence="8" id="KW-1185">Reference proteome</keyword>
<evidence type="ECO:0000313" key="8">
    <source>
        <dbReference type="Proteomes" id="UP001182556"/>
    </source>
</evidence>
<keyword evidence="4" id="KW-0687">Ribonucleoprotein</keyword>
<evidence type="ECO:0000256" key="3">
    <source>
        <dbReference type="ARBA" id="ARBA00020058"/>
    </source>
</evidence>
<evidence type="ECO:0000313" key="7">
    <source>
        <dbReference type="EMBL" id="KAK1927717.1"/>
    </source>
</evidence>
<dbReference type="InterPro" id="IPR046447">
    <property type="entry name" value="DENR_C"/>
</dbReference>
<dbReference type="GO" id="GO:0001731">
    <property type="term" value="P:formation of translation preinitiation complex"/>
    <property type="evidence" value="ECO:0007669"/>
    <property type="project" value="TreeGrafter"/>
</dbReference>
<dbReference type="GO" id="GO:0005737">
    <property type="term" value="C:cytoplasm"/>
    <property type="evidence" value="ECO:0007669"/>
    <property type="project" value="UniProtKB-SubCell"/>
</dbReference>
<feature type="coiled-coil region" evidence="5">
    <location>
        <begin position="70"/>
        <end position="108"/>
    </location>
</feature>
<gene>
    <name evidence="7" type="ORF">DB88DRAFT_507790</name>
</gene>
<comment type="domain">
    <text evidence="4">The SUI1 domain may be involved in RNA binding.</text>
</comment>
<comment type="subunit">
    <text evidence="2 4">Interacts with the 40S ribosomal subunit.</text>
</comment>
<evidence type="ECO:0000256" key="4">
    <source>
        <dbReference type="RuleBase" id="RU361273"/>
    </source>
</evidence>
<dbReference type="InterPro" id="IPR036877">
    <property type="entry name" value="SUI1_dom_sf"/>
</dbReference>
<comment type="caution">
    <text evidence="7">The sequence shown here is derived from an EMBL/GenBank/DDBJ whole genome shotgun (WGS) entry which is preliminary data.</text>
</comment>
<dbReference type="EMBL" id="JAODAN010000001">
    <property type="protein sequence ID" value="KAK1927717.1"/>
    <property type="molecule type" value="Genomic_DNA"/>
</dbReference>
<protein>
    <recommendedName>
        <fullName evidence="3 4">Translation machinery-associated protein 22</fullName>
    </recommendedName>
</protein>
<reference evidence="7" key="1">
    <citation type="submission" date="2023-02" db="EMBL/GenBank/DDBJ databases">
        <title>Identification and recombinant expression of a fungal hydrolase from Papiliotrema laurentii that hydrolyzes apple cutin and clears colloidal polyester polyurethane.</title>
        <authorList>
            <consortium name="DOE Joint Genome Institute"/>
            <person name="Roman V.A."/>
            <person name="Bojanowski C."/>
            <person name="Crable B.R."/>
            <person name="Wagner D.N."/>
            <person name="Hung C.S."/>
            <person name="Nadeau L.J."/>
            <person name="Schratz L."/>
            <person name="Haridas S."/>
            <person name="Pangilinan J."/>
            <person name="Lipzen A."/>
            <person name="Na H."/>
            <person name="Yan M."/>
            <person name="Ng V."/>
            <person name="Grigoriev I.V."/>
            <person name="Spatafora J.W."/>
            <person name="Barlow D."/>
            <person name="Biffinger J."/>
            <person name="Kelley-Loughnane N."/>
            <person name="Varaljay V.A."/>
            <person name="Crookes-Goodson W.J."/>
        </authorList>
    </citation>
    <scope>NUCLEOTIDE SEQUENCE</scope>
    <source>
        <strain evidence="7">5307AH</strain>
    </source>
</reference>